<protein>
    <submittedName>
        <fullName evidence="1">Uncharacterized protein</fullName>
    </submittedName>
</protein>
<organism evidence="1 2">
    <name type="scientific">Marinobacterium lacunae</name>
    <dbReference type="NCBI Taxonomy" id="1232683"/>
    <lineage>
        <taxon>Bacteria</taxon>
        <taxon>Pseudomonadati</taxon>
        <taxon>Pseudomonadota</taxon>
        <taxon>Gammaproteobacteria</taxon>
        <taxon>Oceanospirillales</taxon>
        <taxon>Oceanospirillaceae</taxon>
        <taxon>Marinobacterium</taxon>
    </lineage>
</organism>
<reference evidence="1 2" key="1">
    <citation type="submission" date="2014-04" db="EMBL/GenBank/DDBJ databases">
        <title>Marinobacterium kochiensis sp. nov., isolated from sediment sample collected from Kochi backwaters in Kerala, India.</title>
        <authorList>
            <person name="Singh A."/>
            <person name="Pinnaka A.K."/>
        </authorList>
    </citation>
    <scope>NUCLEOTIDE SEQUENCE [LARGE SCALE GENOMIC DNA]</scope>
    <source>
        <strain evidence="1 2">AK27</strain>
    </source>
</reference>
<gene>
    <name evidence="1" type="ORF">ADIMK_0148</name>
</gene>
<dbReference type="PATRIC" id="fig|1232683.4.peg.145"/>
<sequence length="40" mass="4686">MTVHAQTWMHSDASARSLALRRYQLALKHSLLAYIFGYFM</sequence>
<dbReference type="EMBL" id="JMQN01000007">
    <property type="protein sequence ID" value="KEA65626.1"/>
    <property type="molecule type" value="Genomic_DNA"/>
</dbReference>
<dbReference type="STRING" id="1232683.ADIMK_0148"/>
<accession>A0A081G4C1</accession>
<dbReference type="Proteomes" id="UP000028252">
    <property type="component" value="Unassembled WGS sequence"/>
</dbReference>
<proteinExistence type="predicted"/>
<keyword evidence="2" id="KW-1185">Reference proteome</keyword>
<comment type="caution">
    <text evidence="1">The sequence shown here is derived from an EMBL/GenBank/DDBJ whole genome shotgun (WGS) entry which is preliminary data.</text>
</comment>
<evidence type="ECO:0000313" key="1">
    <source>
        <dbReference type="EMBL" id="KEA65626.1"/>
    </source>
</evidence>
<evidence type="ECO:0000313" key="2">
    <source>
        <dbReference type="Proteomes" id="UP000028252"/>
    </source>
</evidence>
<name>A0A081G4C1_9GAMM</name>
<dbReference type="AlphaFoldDB" id="A0A081G4C1"/>